<evidence type="ECO:0000256" key="4">
    <source>
        <dbReference type="ARBA" id="ARBA00023163"/>
    </source>
</evidence>
<dbReference type="Pfam" id="PF00126">
    <property type="entry name" value="HTH_1"/>
    <property type="match status" value="1"/>
</dbReference>
<dbReference type="AlphaFoldDB" id="A0A2N7VUN6"/>
<dbReference type="PRINTS" id="PR00039">
    <property type="entry name" value="HTHLYSR"/>
</dbReference>
<comment type="caution">
    <text evidence="7">The sequence shown here is derived from an EMBL/GenBank/DDBJ whole genome shotgun (WGS) entry which is preliminary data.</text>
</comment>
<reference evidence="7 8" key="1">
    <citation type="submission" date="2018-01" db="EMBL/GenBank/DDBJ databases">
        <title>Whole genome analyses suggest that Burkholderia sensu lato contains two further novel genera in the rhizoxinica-symbiotica group Mycetohabitans gen. nov., and Trinickia gen. nov.: implications for the evolution of diazotrophy and nodulation in the Burkholderiaceae.</title>
        <authorList>
            <person name="Estrada-de los Santos P."/>
            <person name="Palmer M."/>
            <person name="Chavez-Ramirez B."/>
            <person name="Beukes C."/>
            <person name="Steenkamp E.T."/>
            <person name="Hirsch A.M."/>
            <person name="Manyaka P."/>
            <person name="Maluk M."/>
            <person name="Lafos M."/>
            <person name="Crook M."/>
            <person name="Gross E."/>
            <person name="Simon M.F."/>
            <person name="Bueno dos Reis Junior F."/>
            <person name="Poole P.S."/>
            <person name="Venter S.N."/>
            <person name="James E.K."/>
        </authorList>
    </citation>
    <scope>NUCLEOTIDE SEQUENCE [LARGE SCALE GENOMIC DNA]</scope>
    <source>
        <strain evidence="7 8">GIMN1.004</strain>
    </source>
</reference>
<evidence type="ECO:0000313" key="8">
    <source>
        <dbReference type="Proteomes" id="UP000235616"/>
    </source>
</evidence>
<dbReference type="PROSITE" id="PS50931">
    <property type="entry name" value="HTH_LYSR"/>
    <property type="match status" value="1"/>
</dbReference>
<dbReference type="SUPFAM" id="SSF53850">
    <property type="entry name" value="Periplasmic binding protein-like II"/>
    <property type="match status" value="1"/>
</dbReference>
<dbReference type="RefSeq" id="WP_102645220.1">
    <property type="nucleotide sequence ID" value="NZ_PNYA01000007.1"/>
</dbReference>
<dbReference type="InterPro" id="IPR005119">
    <property type="entry name" value="LysR_subst-bd"/>
</dbReference>
<proteinExistence type="inferred from homology"/>
<evidence type="ECO:0000259" key="6">
    <source>
        <dbReference type="PROSITE" id="PS50931"/>
    </source>
</evidence>
<dbReference type="InterPro" id="IPR000847">
    <property type="entry name" value="LysR_HTH_N"/>
</dbReference>
<dbReference type="Gene3D" id="3.40.190.290">
    <property type="match status" value="1"/>
</dbReference>
<evidence type="ECO:0000256" key="3">
    <source>
        <dbReference type="ARBA" id="ARBA00023125"/>
    </source>
</evidence>
<dbReference type="GO" id="GO:0043565">
    <property type="term" value="F:sequence-specific DNA binding"/>
    <property type="evidence" value="ECO:0007669"/>
    <property type="project" value="TreeGrafter"/>
</dbReference>
<evidence type="ECO:0000256" key="2">
    <source>
        <dbReference type="ARBA" id="ARBA00023015"/>
    </source>
</evidence>
<dbReference type="Gene3D" id="1.10.10.10">
    <property type="entry name" value="Winged helix-like DNA-binding domain superfamily/Winged helix DNA-binding domain"/>
    <property type="match status" value="1"/>
</dbReference>
<dbReference type="EMBL" id="PNYA01000007">
    <property type="protein sequence ID" value="PMS20839.1"/>
    <property type="molecule type" value="Genomic_DNA"/>
</dbReference>
<protein>
    <submittedName>
        <fullName evidence="7">LysR family transcriptional regulator</fullName>
    </submittedName>
</protein>
<dbReference type="OrthoDB" id="9072091at2"/>
<dbReference type="SUPFAM" id="SSF46785">
    <property type="entry name" value="Winged helix' DNA-binding domain"/>
    <property type="match status" value="1"/>
</dbReference>
<keyword evidence="3" id="KW-0238">DNA-binding</keyword>
<dbReference type="InterPro" id="IPR036390">
    <property type="entry name" value="WH_DNA-bd_sf"/>
</dbReference>
<accession>A0A2N7VUN6</accession>
<gene>
    <name evidence="7" type="ORF">C0Z18_09905</name>
</gene>
<dbReference type="Pfam" id="PF03466">
    <property type="entry name" value="LysR_substrate"/>
    <property type="match status" value="1"/>
</dbReference>
<dbReference type="InterPro" id="IPR058163">
    <property type="entry name" value="LysR-type_TF_proteobact-type"/>
</dbReference>
<feature type="region of interest" description="Disordered" evidence="5">
    <location>
        <begin position="300"/>
        <end position="320"/>
    </location>
</feature>
<dbReference type="PANTHER" id="PTHR30537">
    <property type="entry name" value="HTH-TYPE TRANSCRIPTIONAL REGULATOR"/>
    <property type="match status" value="1"/>
</dbReference>
<dbReference type="Proteomes" id="UP000235616">
    <property type="component" value="Unassembled WGS sequence"/>
</dbReference>
<name>A0A2N7VUN6_9BURK</name>
<organism evidence="7 8">
    <name type="scientific">Trinickia dabaoshanensis</name>
    <dbReference type="NCBI Taxonomy" id="564714"/>
    <lineage>
        <taxon>Bacteria</taxon>
        <taxon>Pseudomonadati</taxon>
        <taxon>Pseudomonadota</taxon>
        <taxon>Betaproteobacteria</taxon>
        <taxon>Burkholderiales</taxon>
        <taxon>Burkholderiaceae</taxon>
        <taxon>Trinickia</taxon>
    </lineage>
</organism>
<evidence type="ECO:0000256" key="5">
    <source>
        <dbReference type="SAM" id="MobiDB-lite"/>
    </source>
</evidence>
<dbReference type="InterPro" id="IPR036388">
    <property type="entry name" value="WH-like_DNA-bd_sf"/>
</dbReference>
<keyword evidence="2" id="KW-0805">Transcription regulation</keyword>
<sequence length="320" mass="34385">MTENLSWELYRTFLAVLTEGSLSGAARALGITQPTAGRHVAALEAAFGQTLFTRSQSGLLPTEAALELRGYAVALRSTAAALERAAASHGPGVRGVVRVSASDVIGVEVLPPVIGELRRTHPELVVELVTSNRLQDLLQREVDIAVRMTQPSQDALVARRIGDIELGLYARADYVAHHGAPQTLPELARHALIGFDQLTPFIREAGKALPAWRREAFALRTDSDLAQLALLRAGCGIGFCQTAIARRDGLVRILPKAISLKLPTWVVMHEDLRGSVRCTATFDALARGLQAYIADARAAPAVPPRRSAKKSTNTRSRGGT</sequence>
<evidence type="ECO:0000256" key="1">
    <source>
        <dbReference type="ARBA" id="ARBA00009437"/>
    </source>
</evidence>
<dbReference type="PANTHER" id="PTHR30537:SF3">
    <property type="entry name" value="TRANSCRIPTIONAL REGULATORY PROTEIN"/>
    <property type="match status" value="1"/>
</dbReference>
<feature type="domain" description="HTH lysR-type" evidence="6">
    <location>
        <begin position="11"/>
        <end position="62"/>
    </location>
</feature>
<dbReference type="GO" id="GO:0003700">
    <property type="term" value="F:DNA-binding transcription factor activity"/>
    <property type="evidence" value="ECO:0007669"/>
    <property type="project" value="InterPro"/>
</dbReference>
<evidence type="ECO:0000313" key="7">
    <source>
        <dbReference type="EMBL" id="PMS20839.1"/>
    </source>
</evidence>
<feature type="compositionally biased region" description="Polar residues" evidence="5">
    <location>
        <begin position="310"/>
        <end position="320"/>
    </location>
</feature>
<dbReference type="GO" id="GO:0006351">
    <property type="term" value="P:DNA-templated transcription"/>
    <property type="evidence" value="ECO:0007669"/>
    <property type="project" value="TreeGrafter"/>
</dbReference>
<keyword evidence="8" id="KW-1185">Reference proteome</keyword>
<comment type="similarity">
    <text evidence="1">Belongs to the LysR transcriptional regulatory family.</text>
</comment>
<keyword evidence="4" id="KW-0804">Transcription</keyword>